<dbReference type="AlphaFoldDB" id="A0A2H5EWG7"/>
<reference evidence="2 3" key="1">
    <citation type="journal article" date="2013" name="Antonie Van Leeuwenhoek">
        <title>Paracoccus zhejiangensis sp. nov., isolated from activated sludge in wastewater-treatment system.</title>
        <authorList>
            <person name="Wu Z.G."/>
            <person name="Zhang D.F."/>
            <person name="Liu Y.L."/>
            <person name="Wang F."/>
            <person name="Jiang X."/>
            <person name="Li C."/>
            <person name="Li S.P."/>
            <person name="Hong Q."/>
            <person name="Li W.J."/>
        </authorList>
    </citation>
    <scope>NUCLEOTIDE SEQUENCE [LARGE SCALE GENOMIC DNA]</scope>
    <source>
        <strain evidence="2 3">J6</strain>
    </source>
</reference>
<protein>
    <submittedName>
        <fullName evidence="2">Hydrolase</fullName>
    </submittedName>
</protein>
<evidence type="ECO:0000313" key="3">
    <source>
        <dbReference type="Proteomes" id="UP000234530"/>
    </source>
</evidence>
<dbReference type="Pfam" id="PF01738">
    <property type="entry name" value="DLH"/>
    <property type="match status" value="1"/>
</dbReference>
<accession>A0A2H5EWG7</accession>
<proteinExistence type="predicted"/>
<dbReference type="Gene3D" id="3.40.50.1820">
    <property type="entry name" value="alpha/beta hydrolase"/>
    <property type="match status" value="1"/>
</dbReference>
<dbReference type="InterPro" id="IPR050261">
    <property type="entry name" value="FrsA_esterase"/>
</dbReference>
<organism evidence="2 3">
    <name type="scientific">Paracoccus zhejiangensis</name>
    <dbReference type="NCBI Taxonomy" id="1077935"/>
    <lineage>
        <taxon>Bacteria</taxon>
        <taxon>Pseudomonadati</taxon>
        <taxon>Pseudomonadota</taxon>
        <taxon>Alphaproteobacteria</taxon>
        <taxon>Rhodobacterales</taxon>
        <taxon>Paracoccaceae</taxon>
        <taxon>Paracoccus</taxon>
    </lineage>
</organism>
<keyword evidence="3" id="KW-1185">Reference proteome</keyword>
<dbReference type="InterPro" id="IPR029058">
    <property type="entry name" value="AB_hydrolase_fold"/>
</dbReference>
<dbReference type="InterPro" id="IPR002925">
    <property type="entry name" value="Dienelactn_hydro"/>
</dbReference>
<dbReference type="KEGG" id="pzh:CX676_05255"/>
<gene>
    <name evidence="2" type="ORF">CX676_05255</name>
</gene>
<dbReference type="PANTHER" id="PTHR22946">
    <property type="entry name" value="DIENELACTONE HYDROLASE DOMAIN-CONTAINING PROTEIN-RELATED"/>
    <property type="match status" value="1"/>
</dbReference>
<dbReference type="OrthoDB" id="3647650at2"/>
<evidence type="ECO:0000259" key="1">
    <source>
        <dbReference type="Pfam" id="PF01738"/>
    </source>
</evidence>
<sequence length="354" mass="38238">MTGPRQITEDNRIPALIALAARRGFSHGWREGLDPKEWRERGLALMRDLALPDLPMSAPAWTVEAEEDRGTHLLQSLTLHLAEGWDAPALFLRPKTSAPCPAVLMLHDHGSEFALGKEKCLTPPGPSDPRVAAWADRFFGGQVPGDELARRGFAVLAADAPGWGERPGNGYEAQQALAANLMAIGMSPAGLMAWEDARAVEILAQLPGVESGRIAAVGFSLGGFRSWQVAALSPQVRAAVSMSWMASLPALLVPGNNQTRGQSAFWMTHPVLMRHLDLPDIAALAAPKPLWVEVGRADHLFPDAAVDPAYAKLRSVWTAWGAAEHLSLHRPETGHSFLPDRQAAAFDWLQVALA</sequence>
<evidence type="ECO:0000313" key="2">
    <source>
        <dbReference type="EMBL" id="AUH63642.1"/>
    </source>
</evidence>
<name>A0A2H5EWG7_9RHOB</name>
<feature type="domain" description="Dienelactone hydrolase" evidence="1">
    <location>
        <begin position="146"/>
        <end position="343"/>
    </location>
</feature>
<keyword evidence="2" id="KW-0378">Hydrolase</keyword>
<dbReference type="Proteomes" id="UP000234530">
    <property type="component" value="Chromosome"/>
</dbReference>
<dbReference type="GO" id="GO:0016787">
    <property type="term" value="F:hydrolase activity"/>
    <property type="evidence" value="ECO:0007669"/>
    <property type="project" value="UniProtKB-KW"/>
</dbReference>
<dbReference type="EMBL" id="CP025430">
    <property type="protein sequence ID" value="AUH63642.1"/>
    <property type="molecule type" value="Genomic_DNA"/>
</dbReference>
<dbReference type="SUPFAM" id="SSF53474">
    <property type="entry name" value="alpha/beta-Hydrolases"/>
    <property type="match status" value="1"/>
</dbReference>
<dbReference type="RefSeq" id="WP_101751684.1">
    <property type="nucleotide sequence ID" value="NZ_CP025430.1"/>
</dbReference>